<dbReference type="InterPro" id="IPR000573">
    <property type="entry name" value="AconitaseA/IPMdHydase_ssu_swvl"/>
</dbReference>
<comment type="caution">
    <text evidence="3">The sequence shown here is derived from an EMBL/GenBank/DDBJ whole genome shotgun (WGS) entry which is preliminary data.</text>
</comment>
<dbReference type="EMBL" id="BARU01037047">
    <property type="protein sequence ID" value="GAH83908.1"/>
    <property type="molecule type" value="Genomic_DNA"/>
</dbReference>
<dbReference type="InterPro" id="IPR050075">
    <property type="entry name" value="LeuD"/>
</dbReference>
<reference evidence="3" key="1">
    <citation type="journal article" date="2014" name="Front. Microbiol.">
        <title>High frequency of phylogenetically diverse reductive dehalogenase-homologous genes in deep subseafloor sedimentary metagenomes.</title>
        <authorList>
            <person name="Kawai M."/>
            <person name="Futagami T."/>
            <person name="Toyoda A."/>
            <person name="Takaki Y."/>
            <person name="Nishi S."/>
            <person name="Hori S."/>
            <person name="Arai W."/>
            <person name="Tsubouchi T."/>
            <person name="Morono Y."/>
            <person name="Uchiyama I."/>
            <person name="Ito T."/>
            <person name="Fujiyama A."/>
            <person name="Inagaki F."/>
            <person name="Takami H."/>
        </authorList>
    </citation>
    <scope>NUCLEOTIDE SEQUENCE</scope>
    <source>
        <strain evidence="3">Expedition CK06-06</strain>
    </source>
</reference>
<proteinExistence type="predicted"/>
<evidence type="ECO:0000259" key="2">
    <source>
        <dbReference type="Pfam" id="PF00694"/>
    </source>
</evidence>
<dbReference type="AlphaFoldDB" id="X1KPE8"/>
<keyword evidence="1" id="KW-0456">Lyase</keyword>
<accession>X1KPE8</accession>
<evidence type="ECO:0000313" key="3">
    <source>
        <dbReference type="EMBL" id="GAH83908.1"/>
    </source>
</evidence>
<dbReference type="SUPFAM" id="SSF52016">
    <property type="entry name" value="LeuD/IlvD-like"/>
    <property type="match status" value="1"/>
</dbReference>
<dbReference type="InterPro" id="IPR015928">
    <property type="entry name" value="Aconitase/3IPM_dehydase_swvl"/>
</dbReference>
<dbReference type="GO" id="GO:0016829">
    <property type="term" value="F:lyase activity"/>
    <property type="evidence" value="ECO:0007669"/>
    <property type="project" value="UniProtKB-KW"/>
</dbReference>
<dbReference type="PANTHER" id="PTHR43345:SF2">
    <property type="entry name" value="3-ISOPROPYLMALATE DEHYDRATASE SMALL SUBUNIT 1"/>
    <property type="match status" value="1"/>
</dbReference>
<gene>
    <name evidence="3" type="ORF">S03H2_57780</name>
</gene>
<dbReference type="PANTHER" id="PTHR43345">
    <property type="entry name" value="3-ISOPROPYLMALATE DEHYDRATASE SMALL SUBUNIT 2-RELATED-RELATED"/>
    <property type="match status" value="1"/>
</dbReference>
<protein>
    <recommendedName>
        <fullName evidence="2">Aconitase A/isopropylmalate dehydratase small subunit swivel domain-containing protein</fullName>
    </recommendedName>
</protein>
<name>X1KPE8_9ZZZZ</name>
<evidence type="ECO:0000256" key="1">
    <source>
        <dbReference type="ARBA" id="ARBA00023239"/>
    </source>
</evidence>
<sequence>MKGKVHKYGADVNTDVIIPARYLSLSEPAELAKHCMEDIDKEFVKRVKPGDIIMATTNFGCGSSREHAPLAIKAA</sequence>
<feature type="domain" description="Aconitase A/isopropylmalate dehydratase small subunit swivel" evidence="2">
    <location>
        <begin position="39"/>
        <end position="73"/>
    </location>
</feature>
<organism evidence="3">
    <name type="scientific">marine sediment metagenome</name>
    <dbReference type="NCBI Taxonomy" id="412755"/>
    <lineage>
        <taxon>unclassified sequences</taxon>
        <taxon>metagenomes</taxon>
        <taxon>ecological metagenomes</taxon>
    </lineage>
</organism>
<dbReference type="Gene3D" id="3.20.19.10">
    <property type="entry name" value="Aconitase, domain 4"/>
    <property type="match status" value="1"/>
</dbReference>
<feature type="non-terminal residue" evidence="3">
    <location>
        <position position="75"/>
    </location>
</feature>
<dbReference type="Pfam" id="PF00694">
    <property type="entry name" value="Aconitase_C"/>
    <property type="match status" value="1"/>
</dbReference>